<dbReference type="Proteomes" id="UP000594454">
    <property type="component" value="Chromosome 5"/>
</dbReference>
<dbReference type="EMBL" id="LR899013">
    <property type="protein sequence ID" value="CAD7089740.1"/>
    <property type="molecule type" value="Genomic_DNA"/>
</dbReference>
<dbReference type="AlphaFoldDB" id="A0A7R8UZ03"/>
<evidence type="ECO:0000256" key="1">
    <source>
        <dbReference type="SAM" id="MobiDB-lite"/>
    </source>
</evidence>
<accession>A0A7R8UZ03</accession>
<proteinExistence type="predicted"/>
<keyword evidence="3" id="KW-1185">Reference proteome</keyword>
<name>A0A7R8UZ03_HERIL</name>
<dbReference type="OrthoDB" id="310895at2759"/>
<dbReference type="InParanoid" id="A0A7R8UZ03"/>
<sequence>MSQALLLSFFGRSYAPIKNNKGQFDGGLSGVIVSPATEASGEKWSASCCLPKKCLETFRRSSRISSVEGLGDEGMAGEQERVGASPTIRKQSDFDFSKLDIEDRIVLEGFDMTGTNLVNLPVNCLLVGANGGNKLGFSSSKEEERLKSLLGYESTKAVRSYFRFAKNLGEGFQRQKRRLVGKFNKKEVKSAENTLDTSDTENPYAGSSSLTDYSPAIALEWEEPKTPPMDNIQNQTKLEDTPPAPIALMMPPKSAPTPPVSEDKNWILMQIFQGGKLIAVRPMDDKMLTSLDLSDLFGPEEYFSAKIMKAPLKTSLREILDLHGPNSVKYIGKHQELGQLIIGQNDEILGIIPKEPTVKPN</sequence>
<organism evidence="2 3">
    <name type="scientific">Hermetia illucens</name>
    <name type="common">Black soldier fly</name>
    <dbReference type="NCBI Taxonomy" id="343691"/>
    <lineage>
        <taxon>Eukaryota</taxon>
        <taxon>Metazoa</taxon>
        <taxon>Ecdysozoa</taxon>
        <taxon>Arthropoda</taxon>
        <taxon>Hexapoda</taxon>
        <taxon>Insecta</taxon>
        <taxon>Pterygota</taxon>
        <taxon>Neoptera</taxon>
        <taxon>Endopterygota</taxon>
        <taxon>Diptera</taxon>
        <taxon>Brachycera</taxon>
        <taxon>Stratiomyomorpha</taxon>
        <taxon>Stratiomyidae</taxon>
        <taxon>Hermetiinae</taxon>
        <taxon>Hermetia</taxon>
    </lineage>
</organism>
<reference evidence="2 3" key="1">
    <citation type="submission" date="2020-11" db="EMBL/GenBank/DDBJ databases">
        <authorList>
            <person name="Wallbank WR R."/>
            <person name="Pardo Diaz C."/>
            <person name="Kozak K."/>
            <person name="Martin S."/>
            <person name="Jiggins C."/>
            <person name="Moest M."/>
            <person name="Warren A I."/>
            <person name="Generalovic N T."/>
            <person name="Byers J.R.P. K."/>
            <person name="Montejo-Kovacevich G."/>
            <person name="Yen C E."/>
        </authorList>
    </citation>
    <scope>NUCLEOTIDE SEQUENCE [LARGE SCALE GENOMIC DNA]</scope>
</reference>
<evidence type="ECO:0000313" key="3">
    <source>
        <dbReference type="Proteomes" id="UP000594454"/>
    </source>
</evidence>
<protein>
    <submittedName>
        <fullName evidence="2">Uncharacterized protein</fullName>
    </submittedName>
</protein>
<evidence type="ECO:0000313" key="2">
    <source>
        <dbReference type="EMBL" id="CAD7089740.1"/>
    </source>
</evidence>
<feature type="compositionally biased region" description="Polar residues" evidence="1">
    <location>
        <begin position="191"/>
        <end position="211"/>
    </location>
</feature>
<gene>
    <name evidence="2" type="ORF">HERILL_LOCUS12273</name>
</gene>
<feature type="region of interest" description="Disordered" evidence="1">
    <location>
        <begin position="189"/>
        <end position="211"/>
    </location>
</feature>